<reference evidence="2 3" key="1">
    <citation type="journal article" date="2024" name="G3 (Bethesda)">
        <title>Genome assembly of Hibiscus sabdariffa L. provides insights into metabolisms of medicinal natural products.</title>
        <authorList>
            <person name="Kim T."/>
        </authorList>
    </citation>
    <scope>NUCLEOTIDE SEQUENCE [LARGE SCALE GENOMIC DNA]</scope>
    <source>
        <strain evidence="2">TK-2024</strain>
        <tissue evidence="2">Old leaves</tissue>
    </source>
</reference>
<dbReference type="Proteomes" id="UP001472677">
    <property type="component" value="Unassembled WGS sequence"/>
</dbReference>
<sequence>MDLLSSSCQTTIVTDDWELCNDDGFIYKREKRRLVLSQPAWLPADPEEVEKQRRAWTRKNLLRVKDKCNKEIEQWEVLKNTLNSMQENALGFQSQQHERRKLRGTEDEKETASFSESENTDKEKKDSSFGSMAEAQEMAIRKLWDIAEAICNADCREEQMKQILFRSSSS</sequence>
<dbReference type="PANTHER" id="PTHR35737">
    <property type="entry name" value="CRYPTIC LOCI REGULATOR"/>
    <property type="match status" value="1"/>
</dbReference>
<keyword evidence="3" id="KW-1185">Reference proteome</keyword>
<evidence type="ECO:0000256" key="1">
    <source>
        <dbReference type="SAM" id="MobiDB-lite"/>
    </source>
</evidence>
<feature type="region of interest" description="Disordered" evidence="1">
    <location>
        <begin position="88"/>
        <end position="131"/>
    </location>
</feature>
<gene>
    <name evidence="2" type="ORF">V6N12_071455</name>
</gene>
<dbReference type="PANTHER" id="PTHR35737:SF1">
    <property type="entry name" value="CRYPTIC LOCI REGULATOR"/>
    <property type="match status" value="1"/>
</dbReference>
<evidence type="ECO:0000313" key="3">
    <source>
        <dbReference type="Proteomes" id="UP001472677"/>
    </source>
</evidence>
<protein>
    <submittedName>
        <fullName evidence="2">Uncharacterized protein</fullName>
    </submittedName>
</protein>
<organism evidence="2 3">
    <name type="scientific">Hibiscus sabdariffa</name>
    <name type="common">roselle</name>
    <dbReference type="NCBI Taxonomy" id="183260"/>
    <lineage>
        <taxon>Eukaryota</taxon>
        <taxon>Viridiplantae</taxon>
        <taxon>Streptophyta</taxon>
        <taxon>Embryophyta</taxon>
        <taxon>Tracheophyta</taxon>
        <taxon>Spermatophyta</taxon>
        <taxon>Magnoliopsida</taxon>
        <taxon>eudicotyledons</taxon>
        <taxon>Gunneridae</taxon>
        <taxon>Pentapetalae</taxon>
        <taxon>rosids</taxon>
        <taxon>malvids</taxon>
        <taxon>Malvales</taxon>
        <taxon>Malvaceae</taxon>
        <taxon>Malvoideae</taxon>
        <taxon>Hibiscus</taxon>
    </lineage>
</organism>
<evidence type="ECO:0000313" key="2">
    <source>
        <dbReference type="EMBL" id="KAK8581220.1"/>
    </source>
</evidence>
<accession>A0ABR2FK54</accession>
<comment type="caution">
    <text evidence="2">The sequence shown here is derived from an EMBL/GenBank/DDBJ whole genome shotgun (WGS) entry which is preliminary data.</text>
</comment>
<proteinExistence type="predicted"/>
<dbReference type="EMBL" id="JBBPBM010000006">
    <property type="protein sequence ID" value="KAK8581220.1"/>
    <property type="molecule type" value="Genomic_DNA"/>
</dbReference>
<name>A0ABR2FK54_9ROSI</name>